<feature type="compositionally biased region" description="Pro residues" evidence="6">
    <location>
        <begin position="294"/>
        <end position="303"/>
    </location>
</feature>
<dbReference type="PROSITE" id="PS00518">
    <property type="entry name" value="ZF_RING_1"/>
    <property type="match status" value="1"/>
</dbReference>
<sequence length="489" mass="53185">MLQIRLKRDPSSDAGGGGKPLPTETVTVACPDHLVLADLPVAKGLGAATCASVVKVVGRKSRRQLGERVHFCVRCDFPIAIYGRLGKIELVESLSFLEAFIGEAPLRNWVPKSEEIIARSCTSPCEHAFCLDCARSDSICYLCDERIQKIQTIKMMEGIFICAAPHCLKSFMKKSEFEIHIHESHTDLLNPNAEKEEAHESEAWILRQPSASESTARAPPRPGFSPGPLQLPDREDKARNIQSREQQTPRPPLQQKPPAYTGQANNPSESQTDGQHPPGFDQPNLHSLPQEPGQYPPLNPIPQPNFMMPLPSTPMLNHPPPFGFPPFQPEGAPQAFFNGPYEVARQDSNSEAGPEQGSLLGFPPGAMNFPPGYAPTWNAGIAGSHFETQGSVQGAGDGYQNQGDYMRNHPGALPLNPLPVPPNMPGGGSADVRDGRGVLAPQPPSFPPPPPSQSQPHLPQNKRGKFYSGDGQGFGWQHENRDSFGSNQD</sequence>
<feature type="compositionally biased region" description="Pro residues" evidence="6">
    <location>
        <begin position="441"/>
        <end position="453"/>
    </location>
</feature>
<dbReference type="GO" id="GO:0016567">
    <property type="term" value="P:protein ubiquitination"/>
    <property type="evidence" value="ECO:0007669"/>
    <property type="project" value="InterPro"/>
</dbReference>
<name>A0A6P8EIQ5_PUNGR</name>
<feature type="region of interest" description="Disordered" evidence="6">
    <location>
        <begin position="210"/>
        <end position="310"/>
    </location>
</feature>
<keyword evidence="2 5" id="KW-0863">Zinc-finger</keyword>
<evidence type="ECO:0000313" key="8">
    <source>
        <dbReference type="Proteomes" id="UP000515151"/>
    </source>
</evidence>
<keyword evidence="8" id="KW-1185">Reference proteome</keyword>
<dbReference type="InterPro" id="IPR013087">
    <property type="entry name" value="Znf_C2H2_type"/>
</dbReference>
<dbReference type="GO" id="GO:0008270">
    <property type="term" value="F:zinc ion binding"/>
    <property type="evidence" value="ECO:0007669"/>
    <property type="project" value="UniProtKB-KW"/>
</dbReference>
<dbReference type="Proteomes" id="UP000515151">
    <property type="component" value="Chromosome 1"/>
</dbReference>
<dbReference type="InterPro" id="IPR017907">
    <property type="entry name" value="Znf_RING_CS"/>
</dbReference>
<evidence type="ECO:0000256" key="2">
    <source>
        <dbReference type="ARBA" id="ARBA00022771"/>
    </source>
</evidence>
<dbReference type="InterPro" id="IPR040383">
    <property type="entry name" value="HAKAI/CBLL2"/>
</dbReference>
<dbReference type="PROSITE" id="PS00028">
    <property type="entry name" value="ZINC_FINGER_C2H2_1"/>
    <property type="match status" value="1"/>
</dbReference>
<dbReference type="PANTHER" id="PTHR13480:SF0">
    <property type="entry name" value="E3 UBIQUITIN-PROTEIN LIGASE HAKAI"/>
    <property type="match status" value="1"/>
</dbReference>
<dbReference type="GO" id="GO:0061630">
    <property type="term" value="F:ubiquitin protein ligase activity"/>
    <property type="evidence" value="ECO:0007669"/>
    <property type="project" value="InterPro"/>
</dbReference>
<dbReference type="PROSITE" id="PS50157">
    <property type="entry name" value="ZINC_FINGER_C2H2_2"/>
    <property type="match status" value="1"/>
</dbReference>
<evidence type="ECO:0000259" key="7">
    <source>
        <dbReference type="PROSITE" id="PS50157"/>
    </source>
</evidence>
<dbReference type="Gene3D" id="3.30.40.10">
    <property type="entry name" value="Zinc/RING finger domain, C3HC4 (zinc finger)"/>
    <property type="match status" value="1"/>
</dbReference>
<feature type="domain" description="C2H2-type" evidence="7">
    <location>
        <begin position="160"/>
        <end position="186"/>
    </location>
</feature>
<organism evidence="8 9">
    <name type="scientific">Punica granatum</name>
    <name type="common">Pomegranate</name>
    <dbReference type="NCBI Taxonomy" id="22663"/>
    <lineage>
        <taxon>Eukaryota</taxon>
        <taxon>Viridiplantae</taxon>
        <taxon>Streptophyta</taxon>
        <taxon>Embryophyta</taxon>
        <taxon>Tracheophyta</taxon>
        <taxon>Spermatophyta</taxon>
        <taxon>Magnoliopsida</taxon>
        <taxon>eudicotyledons</taxon>
        <taxon>Gunneridae</taxon>
        <taxon>Pentapetalae</taxon>
        <taxon>rosids</taxon>
        <taxon>malvids</taxon>
        <taxon>Myrtales</taxon>
        <taxon>Lythraceae</taxon>
        <taxon>Punica</taxon>
    </lineage>
</organism>
<feature type="compositionally biased region" description="Basic and acidic residues" evidence="6">
    <location>
        <begin position="1"/>
        <end position="11"/>
    </location>
</feature>
<dbReference type="GeneID" id="116214253"/>
<evidence type="ECO:0000256" key="5">
    <source>
        <dbReference type="PROSITE-ProRule" id="PRU00042"/>
    </source>
</evidence>
<dbReference type="GO" id="GO:0030155">
    <property type="term" value="P:regulation of cell adhesion"/>
    <property type="evidence" value="ECO:0007669"/>
    <property type="project" value="TreeGrafter"/>
</dbReference>
<dbReference type="RefSeq" id="XP_031405493.1">
    <property type="nucleotide sequence ID" value="XM_031549633.1"/>
</dbReference>
<keyword evidence="3" id="KW-0862">Zinc</keyword>
<feature type="region of interest" description="Disordered" evidence="6">
    <location>
        <begin position="1"/>
        <end position="22"/>
    </location>
</feature>
<dbReference type="PANTHER" id="PTHR13480">
    <property type="entry name" value="E3 UBIQUITIN-PROTEIN LIGASE HAKAI-RELATED"/>
    <property type="match status" value="1"/>
</dbReference>
<proteinExistence type="inferred from homology"/>
<dbReference type="AlphaFoldDB" id="A0A6P8EIQ5"/>
<dbReference type="OrthoDB" id="547746at2759"/>
<reference evidence="8" key="1">
    <citation type="journal article" date="2020" name="Plant Biotechnol. J.">
        <title>The pomegranate (Punica granatum L.) draft genome dissects genetic divergence between soft- and hard-seeded cultivars.</title>
        <authorList>
            <person name="Luo X."/>
            <person name="Li H."/>
            <person name="Wu Z."/>
            <person name="Yao W."/>
            <person name="Zhao P."/>
            <person name="Cao D."/>
            <person name="Yu H."/>
            <person name="Li K."/>
            <person name="Poudel K."/>
            <person name="Zhao D."/>
            <person name="Zhang F."/>
            <person name="Xia X."/>
            <person name="Chen L."/>
            <person name="Wang Q."/>
            <person name="Jing D."/>
            <person name="Cao S."/>
        </authorList>
    </citation>
    <scope>NUCLEOTIDE SEQUENCE [LARGE SCALE GENOMIC DNA]</scope>
    <source>
        <strain evidence="8">cv. Tunisia</strain>
    </source>
</reference>
<protein>
    <submittedName>
        <fullName evidence="9">E3 ubiquitin-protein ligase HAKAI homolog isoform X1</fullName>
    </submittedName>
</protein>
<reference evidence="9" key="2">
    <citation type="submission" date="2025-08" db="UniProtKB">
        <authorList>
            <consortium name="RefSeq"/>
        </authorList>
    </citation>
    <scope>IDENTIFICATION</scope>
    <source>
        <tissue evidence="9">Leaf</tissue>
    </source>
</reference>
<evidence type="ECO:0000256" key="3">
    <source>
        <dbReference type="ARBA" id="ARBA00022833"/>
    </source>
</evidence>
<gene>
    <name evidence="9" type="primary">LOC116214253</name>
</gene>
<evidence type="ECO:0000256" key="4">
    <source>
        <dbReference type="ARBA" id="ARBA00038499"/>
    </source>
</evidence>
<feature type="region of interest" description="Disordered" evidence="6">
    <location>
        <begin position="388"/>
        <end position="489"/>
    </location>
</feature>
<evidence type="ECO:0000313" key="9">
    <source>
        <dbReference type="RefSeq" id="XP_031405493.1"/>
    </source>
</evidence>
<evidence type="ECO:0000256" key="1">
    <source>
        <dbReference type="ARBA" id="ARBA00022723"/>
    </source>
</evidence>
<accession>A0A6P8EIQ5</accession>
<keyword evidence="1" id="KW-0479">Metal-binding</keyword>
<evidence type="ECO:0000256" key="6">
    <source>
        <dbReference type="SAM" id="MobiDB-lite"/>
    </source>
</evidence>
<feature type="compositionally biased region" description="Polar residues" evidence="6">
    <location>
        <begin position="262"/>
        <end position="274"/>
    </location>
</feature>
<comment type="similarity">
    <text evidence="4">Belongs to the Hakai family.</text>
</comment>
<dbReference type="InterPro" id="IPR013083">
    <property type="entry name" value="Znf_RING/FYVE/PHD"/>
</dbReference>